<dbReference type="SMART" id="SM00343">
    <property type="entry name" value="ZnF_C2HC"/>
    <property type="match status" value="1"/>
</dbReference>
<organism evidence="4 5">
    <name type="scientific">Bondarzewia mesenterica</name>
    <dbReference type="NCBI Taxonomy" id="1095465"/>
    <lineage>
        <taxon>Eukaryota</taxon>
        <taxon>Fungi</taxon>
        <taxon>Dikarya</taxon>
        <taxon>Basidiomycota</taxon>
        <taxon>Agaricomycotina</taxon>
        <taxon>Agaricomycetes</taxon>
        <taxon>Russulales</taxon>
        <taxon>Bondarzewiaceae</taxon>
        <taxon>Bondarzewia</taxon>
    </lineage>
</organism>
<proteinExistence type="predicted"/>
<keyword evidence="2" id="KW-0479">Metal-binding</keyword>
<dbReference type="GO" id="GO:0008270">
    <property type="term" value="F:zinc ion binding"/>
    <property type="evidence" value="ECO:0007669"/>
    <property type="project" value="UniProtKB-KW"/>
</dbReference>
<dbReference type="Gene3D" id="3.10.10.10">
    <property type="entry name" value="HIV Type 1 Reverse Transcriptase, subunit A, domain 1"/>
    <property type="match status" value="1"/>
</dbReference>
<dbReference type="InterPro" id="IPR043502">
    <property type="entry name" value="DNA/RNA_pol_sf"/>
</dbReference>
<name>A0A4S4L573_9AGAM</name>
<evidence type="ECO:0000313" key="4">
    <source>
        <dbReference type="EMBL" id="THH06592.1"/>
    </source>
</evidence>
<evidence type="ECO:0000256" key="2">
    <source>
        <dbReference type="PROSITE-ProRule" id="PRU00047"/>
    </source>
</evidence>
<sequence>MCSKSLAEYADAAKTYEDFKSAIYKLYPGAKEDRKWSIADMDKLIGKRSRIGILSIGDLSKYHRQFLNITTFLIAKKCLSIPEQSHHFPNNLYDIQEVHDVAQFVLHGTTSAVQPTDISSLPSIAPITSATEVKTEDLATMFERITETFVKALSGQQAIAPPRPPPNPKTAGRCTFCGNAGHYMRECPKVKDYIRQGKCRHNPEGKVILSLGAFIPRSIPGLWLKERIDEWHHHNPGQITRGQLLLNVLPNVYYNCSAPDPADPPAPAIAMTAHLSAYHLTTDGRIASLKRKPSNNTPEVPRHAALKVSRPVPYVQVPLHPKPAPAEPTRHVDPPIHPYAAARNATYVPPVDKVTNEVPQPPAIKKQEPAYRTIALIYDEAVAKDVYDRAMSSPITVTQRELLSLSPEVRAQIHEATAGQRIPQHDGGQAKVLMQDDALSFALDDLDPSCDIEHTSPDIAMASFAQILHQPLVPPEGSLVIPDPYEAYFNSLALDEEPEPLIVAKESSALRSILPLVDHQQRVESIIDPRSQIIAMSEEVCNELALIYDPDIVLNMQSVNGEINKSLGLARNVPFLIGDITLYLQVHVIREPAYDILLGRPFDVLTESIVKNFTNKNQTITIHDLNTGCNATVPTLARGPLHFVESNRKPWIPDRICDLKLFAFSTLLPLHSLISDSRIFLPATLQYFPDLTHLLSTHLSFSIFAAKCKYKPVAQKVRPILAELPDKFRIIRNISSDPLADMPYLSPTPPPFHPFSHYTSERHDIIDNVHPGDFLWPAERDLMHHFMCVQNEGFAWNDTERGHFREDFFPPVDMPVVTHKPWVLRNMPIPPGIYDKVCDVICTKITAGVYEPSNSSYRSRWFTIIKKDGSSLRLVHSLEPFNAVTIQHSGVPPYTDQIAKQFAGCACGGMLDLYIRYDE</sequence>
<keyword evidence="5" id="KW-1185">Reference proteome</keyword>
<dbReference type="GO" id="GO:0003676">
    <property type="term" value="F:nucleic acid binding"/>
    <property type="evidence" value="ECO:0007669"/>
    <property type="project" value="InterPro"/>
</dbReference>
<reference evidence="4 5" key="1">
    <citation type="submission" date="2019-02" db="EMBL/GenBank/DDBJ databases">
        <title>Genome sequencing of the rare red list fungi Bondarzewia mesenterica.</title>
        <authorList>
            <person name="Buettner E."/>
            <person name="Kellner H."/>
        </authorList>
    </citation>
    <scope>NUCLEOTIDE SEQUENCE [LARGE SCALE GENOMIC DNA]</scope>
    <source>
        <strain evidence="4 5">DSM 108281</strain>
    </source>
</reference>
<dbReference type="OrthoDB" id="5599163at2759"/>
<keyword evidence="1" id="KW-0507">mRNA processing</keyword>
<feature type="domain" description="CCHC-type" evidence="3">
    <location>
        <begin position="173"/>
        <end position="189"/>
    </location>
</feature>
<dbReference type="GO" id="GO:0006397">
    <property type="term" value="P:mRNA processing"/>
    <property type="evidence" value="ECO:0007669"/>
    <property type="project" value="UniProtKB-KW"/>
</dbReference>
<dbReference type="Proteomes" id="UP000310158">
    <property type="component" value="Unassembled WGS sequence"/>
</dbReference>
<dbReference type="InterPro" id="IPR021109">
    <property type="entry name" value="Peptidase_aspartic_dom_sf"/>
</dbReference>
<dbReference type="InterPro" id="IPR001878">
    <property type="entry name" value="Znf_CCHC"/>
</dbReference>
<evidence type="ECO:0000259" key="3">
    <source>
        <dbReference type="PROSITE" id="PS50158"/>
    </source>
</evidence>
<dbReference type="CDD" id="cd00303">
    <property type="entry name" value="retropepsin_like"/>
    <property type="match status" value="1"/>
</dbReference>
<dbReference type="PROSITE" id="PS50158">
    <property type="entry name" value="ZF_CCHC"/>
    <property type="match status" value="1"/>
</dbReference>
<comment type="caution">
    <text evidence="4">The sequence shown here is derived from an EMBL/GenBank/DDBJ whole genome shotgun (WGS) entry which is preliminary data.</text>
</comment>
<dbReference type="EMBL" id="SGPL01000862">
    <property type="protein sequence ID" value="THH06592.1"/>
    <property type="molecule type" value="Genomic_DNA"/>
</dbReference>
<dbReference type="AlphaFoldDB" id="A0A4S4L573"/>
<dbReference type="Gene3D" id="2.40.70.10">
    <property type="entry name" value="Acid Proteases"/>
    <property type="match status" value="1"/>
</dbReference>
<accession>A0A4S4L573</accession>
<keyword evidence="2" id="KW-0862">Zinc</keyword>
<protein>
    <recommendedName>
        <fullName evidence="3">CCHC-type domain-containing protein</fullName>
    </recommendedName>
</protein>
<dbReference type="InterPro" id="IPR036875">
    <property type="entry name" value="Znf_CCHC_sf"/>
</dbReference>
<keyword evidence="2" id="KW-0863">Zinc-finger</keyword>
<dbReference type="SUPFAM" id="SSF56672">
    <property type="entry name" value="DNA/RNA polymerases"/>
    <property type="match status" value="1"/>
</dbReference>
<evidence type="ECO:0000313" key="5">
    <source>
        <dbReference type="Proteomes" id="UP000310158"/>
    </source>
</evidence>
<evidence type="ECO:0000256" key="1">
    <source>
        <dbReference type="ARBA" id="ARBA00022664"/>
    </source>
</evidence>
<gene>
    <name evidence="4" type="ORF">EW146_g9567</name>
</gene>
<dbReference type="SUPFAM" id="SSF57756">
    <property type="entry name" value="Retrovirus zinc finger-like domains"/>
    <property type="match status" value="1"/>
</dbReference>